<evidence type="ECO:0000313" key="1">
    <source>
        <dbReference type="EMBL" id="MBB6177292.1"/>
    </source>
</evidence>
<dbReference type="AlphaFoldDB" id="A0A7W9YS87"/>
<protein>
    <submittedName>
        <fullName evidence="1">Uncharacterized protein</fullName>
    </submittedName>
</protein>
<comment type="caution">
    <text evidence="1">The sequence shown here is derived from an EMBL/GenBank/DDBJ whole genome shotgun (WGS) entry which is preliminary data.</text>
</comment>
<proteinExistence type="predicted"/>
<keyword evidence="2" id="KW-1185">Reference proteome</keyword>
<reference evidence="1 2" key="1">
    <citation type="submission" date="2020-08" db="EMBL/GenBank/DDBJ databases">
        <title>Genomic Encyclopedia of Type Strains, Phase IV (KMG-IV): sequencing the most valuable type-strain genomes for metagenomic binning, comparative biology and taxonomic classification.</title>
        <authorList>
            <person name="Goeker M."/>
        </authorList>
    </citation>
    <scope>NUCLEOTIDE SEQUENCE [LARGE SCALE GENOMIC DNA]</scope>
    <source>
        <strain evidence="1 2">DSM 23211</strain>
    </source>
</reference>
<dbReference type="EMBL" id="JACHES010000009">
    <property type="protein sequence ID" value="MBB6177292.1"/>
    <property type="molecule type" value="Genomic_DNA"/>
</dbReference>
<gene>
    <name evidence="1" type="ORF">HNQ82_002125</name>
</gene>
<organism evidence="1 2">
    <name type="scientific">Anoxybacillus tengchongensis</name>
    <dbReference type="NCBI Taxonomy" id="576944"/>
    <lineage>
        <taxon>Bacteria</taxon>
        <taxon>Bacillati</taxon>
        <taxon>Bacillota</taxon>
        <taxon>Bacilli</taxon>
        <taxon>Bacillales</taxon>
        <taxon>Anoxybacillaceae</taxon>
        <taxon>Anoxybacillus</taxon>
    </lineage>
</organism>
<accession>A0A7W9YS87</accession>
<name>A0A7W9YS87_9BACL</name>
<evidence type="ECO:0000313" key="2">
    <source>
        <dbReference type="Proteomes" id="UP000523528"/>
    </source>
</evidence>
<sequence>METKEKEQVLELMISYEQKALEKGREEGVK</sequence>
<dbReference type="Proteomes" id="UP000523528">
    <property type="component" value="Unassembled WGS sequence"/>
</dbReference>